<evidence type="ECO:0000313" key="4">
    <source>
        <dbReference type="Proteomes" id="UP000001488"/>
    </source>
</evidence>
<dbReference type="RefSeq" id="WP_015857969.1">
    <property type="nucleotide sequence ID" value="NC_012804.1"/>
</dbReference>
<dbReference type="InterPro" id="IPR014729">
    <property type="entry name" value="Rossmann-like_a/b/a_fold"/>
</dbReference>
<feature type="domain" description="UspA" evidence="2">
    <location>
        <begin position="1"/>
        <end position="135"/>
    </location>
</feature>
<reference evidence="3 4" key="1">
    <citation type="journal article" date="2007" name="Genome Biol.">
        <title>Genome analysis and genome-wide proteomics of Thermococcus gammatolerans, the most radioresistant organism known amongst the Archaea.</title>
        <authorList>
            <person name="Zivanovic Y."/>
            <person name="Armengaud J."/>
            <person name="Lagorce A."/>
            <person name="Leplat C."/>
            <person name="Guerin P."/>
            <person name="Dutertre M."/>
            <person name="Anthouard V."/>
            <person name="Forterre P."/>
            <person name="Wincker P."/>
            <person name="Confalonieri F."/>
        </authorList>
    </citation>
    <scope>NUCLEOTIDE SEQUENCE [LARGE SCALE GENOMIC DNA]</scope>
    <source>
        <strain evidence="4">DSM 15229 / JCM 11827 / EJ3</strain>
    </source>
</reference>
<dbReference type="PaxDb" id="593117-TGAM_0349"/>
<dbReference type="eggNOG" id="arCOG00449">
    <property type="taxonomic scope" value="Archaea"/>
</dbReference>
<organism evidence="3 4">
    <name type="scientific">Thermococcus gammatolerans (strain DSM 15229 / JCM 11827 / EJ3)</name>
    <dbReference type="NCBI Taxonomy" id="593117"/>
    <lineage>
        <taxon>Archaea</taxon>
        <taxon>Methanobacteriati</taxon>
        <taxon>Methanobacteriota</taxon>
        <taxon>Thermococci</taxon>
        <taxon>Thermococcales</taxon>
        <taxon>Thermococcaceae</taxon>
        <taxon>Thermococcus</taxon>
    </lineage>
</organism>
<dbReference type="InterPro" id="IPR006016">
    <property type="entry name" value="UspA"/>
</dbReference>
<dbReference type="Pfam" id="PF00582">
    <property type="entry name" value="Usp"/>
    <property type="match status" value="2"/>
</dbReference>
<dbReference type="EMBL" id="CP001398">
    <property type="protein sequence ID" value="ACS32851.1"/>
    <property type="molecule type" value="Genomic_DNA"/>
</dbReference>
<dbReference type="PANTHER" id="PTHR46268">
    <property type="entry name" value="STRESS RESPONSE PROTEIN NHAX"/>
    <property type="match status" value="1"/>
</dbReference>
<dbReference type="AlphaFoldDB" id="C5A3N9"/>
<protein>
    <submittedName>
        <fullName evidence="3">Universal stress protein (UspA)</fullName>
    </submittedName>
</protein>
<dbReference type="KEGG" id="tga:TGAM_0349"/>
<dbReference type="STRING" id="593117.TGAM_0349"/>
<gene>
    <name evidence="3" type="primary">uspA-1</name>
    <name evidence="3" type="ordered locus">TGAM_0349</name>
</gene>
<dbReference type="PANTHER" id="PTHR46268:SF26">
    <property type="entry name" value="UNIVERSAL STRESS PROTEIN MJ0577"/>
    <property type="match status" value="1"/>
</dbReference>
<dbReference type="InterPro" id="IPR006015">
    <property type="entry name" value="Universal_stress_UspA"/>
</dbReference>
<evidence type="ECO:0000259" key="2">
    <source>
        <dbReference type="Pfam" id="PF00582"/>
    </source>
</evidence>
<dbReference type="Proteomes" id="UP000001488">
    <property type="component" value="Chromosome"/>
</dbReference>
<name>C5A3N9_THEGJ</name>
<evidence type="ECO:0000256" key="1">
    <source>
        <dbReference type="ARBA" id="ARBA00008791"/>
    </source>
</evidence>
<feature type="domain" description="UspA" evidence="2">
    <location>
        <begin position="201"/>
        <end position="279"/>
    </location>
</feature>
<dbReference type="HOGENOM" id="CLU_049301_2_0_2"/>
<dbReference type="OrthoDB" id="107030at2157"/>
<dbReference type="GeneID" id="7987815"/>
<dbReference type="PATRIC" id="fig|593117.10.peg.347"/>
<comment type="similarity">
    <text evidence="1">Belongs to the universal stress protein A family.</text>
</comment>
<evidence type="ECO:0000313" key="3">
    <source>
        <dbReference type="EMBL" id="ACS32851.1"/>
    </source>
</evidence>
<accession>C5A3N9</accession>
<sequence>MFERILYPTDFSEVSLKALRECLPEIVRPGVKELHLLHVLDITTLDVEAFSLQEVYEEKLEKLKGDIKGMFPETEIVTYVSIGIPSLEIAEYASGKGIDLIVTPTTGENIWRRMFLGSTASNLARATKKPVLLLKYEKKEEEILPTFPSCSGIFSRPLVALDFSKCSIRIVKTVKKFEELIESGILLHSVDYGGIDELEHNIEIARKNLEKTAKGIKAEFELEVMVGTASQAIIGTALAKKATIIVIGKKGRSFLKDLILGSTAERVMRDSKIPVLLVPCD</sequence>
<dbReference type="PRINTS" id="PR01438">
    <property type="entry name" value="UNVRSLSTRESS"/>
</dbReference>
<proteinExistence type="inferred from homology"/>
<dbReference type="SUPFAM" id="SSF52402">
    <property type="entry name" value="Adenine nucleotide alpha hydrolases-like"/>
    <property type="match status" value="2"/>
</dbReference>
<dbReference type="Gene3D" id="3.40.50.620">
    <property type="entry name" value="HUPs"/>
    <property type="match status" value="2"/>
</dbReference>
<keyword evidence="4" id="KW-1185">Reference proteome</keyword>
<dbReference type="CDD" id="cd00293">
    <property type="entry name" value="USP-like"/>
    <property type="match status" value="2"/>
</dbReference>